<evidence type="ECO:0000256" key="2">
    <source>
        <dbReference type="SAM" id="Phobius"/>
    </source>
</evidence>
<dbReference type="GO" id="GO:0016020">
    <property type="term" value="C:membrane"/>
    <property type="evidence" value="ECO:0007669"/>
    <property type="project" value="UniProtKB-SubCell"/>
</dbReference>
<dbReference type="Gene3D" id="1.20.1250.20">
    <property type="entry name" value="MFS general substrate transporter like domains"/>
    <property type="match status" value="1"/>
</dbReference>
<feature type="non-terminal residue" evidence="4">
    <location>
        <position position="106"/>
    </location>
</feature>
<comment type="subcellular location">
    <subcellularLocation>
        <location evidence="1">Membrane</location>
        <topology evidence="1">Multi-pass membrane protein</topology>
    </subcellularLocation>
</comment>
<protein>
    <submittedName>
        <fullName evidence="4">D-xylose-proton symporter-like 2</fullName>
    </submittedName>
</protein>
<evidence type="ECO:0000256" key="1">
    <source>
        <dbReference type="ARBA" id="ARBA00004141"/>
    </source>
</evidence>
<proteinExistence type="predicted"/>
<keyword evidence="2" id="KW-0812">Transmembrane</keyword>
<name>A0A0A9WAS6_LYGHE</name>
<evidence type="ECO:0000259" key="3">
    <source>
        <dbReference type="PROSITE" id="PS50850"/>
    </source>
</evidence>
<feature type="transmembrane region" description="Helical" evidence="2">
    <location>
        <begin position="77"/>
        <end position="105"/>
    </location>
</feature>
<dbReference type="InterPro" id="IPR036259">
    <property type="entry name" value="MFS_trans_sf"/>
</dbReference>
<feature type="transmembrane region" description="Helical" evidence="2">
    <location>
        <begin position="46"/>
        <end position="65"/>
    </location>
</feature>
<evidence type="ECO:0000313" key="4">
    <source>
        <dbReference type="EMBL" id="JAG05542.1"/>
    </source>
</evidence>
<reference evidence="4" key="1">
    <citation type="journal article" date="2014" name="PLoS ONE">
        <title>Transcriptome-Based Identification of ABC Transporters in the Western Tarnished Plant Bug Lygus hesperus.</title>
        <authorList>
            <person name="Hull J.J."/>
            <person name="Chaney K."/>
            <person name="Geib S.M."/>
            <person name="Fabrick J.A."/>
            <person name="Brent C.S."/>
            <person name="Walsh D."/>
            <person name="Lavine L.C."/>
        </authorList>
    </citation>
    <scope>NUCLEOTIDE SEQUENCE</scope>
</reference>
<keyword evidence="2" id="KW-1133">Transmembrane helix</keyword>
<accession>A0A0A9WAS6</accession>
<keyword evidence="2" id="KW-0472">Membrane</keyword>
<feature type="domain" description="Major facilitator superfamily (MFS) profile" evidence="3">
    <location>
        <begin position="1"/>
        <end position="106"/>
    </location>
</feature>
<dbReference type="GO" id="GO:0022857">
    <property type="term" value="F:transmembrane transporter activity"/>
    <property type="evidence" value="ECO:0007669"/>
    <property type="project" value="InterPro"/>
</dbReference>
<dbReference type="AlphaFoldDB" id="A0A0A9WAS6"/>
<organism evidence="4">
    <name type="scientific">Lygus hesperus</name>
    <name type="common">Western plant bug</name>
    <dbReference type="NCBI Taxonomy" id="30085"/>
    <lineage>
        <taxon>Eukaryota</taxon>
        <taxon>Metazoa</taxon>
        <taxon>Ecdysozoa</taxon>
        <taxon>Arthropoda</taxon>
        <taxon>Hexapoda</taxon>
        <taxon>Insecta</taxon>
        <taxon>Pterygota</taxon>
        <taxon>Neoptera</taxon>
        <taxon>Paraneoptera</taxon>
        <taxon>Hemiptera</taxon>
        <taxon>Heteroptera</taxon>
        <taxon>Panheteroptera</taxon>
        <taxon>Cimicomorpha</taxon>
        <taxon>Miridae</taxon>
        <taxon>Mirini</taxon>
        <taxon>Lygus</taxon>
    </lineage>
</organism>
<reference evidence="4" key="2">
    <citation type="submission" date="2014-07" db="EMBL/GenBank/DDBJ databases">
        <authorList>
            <person name="Hull J."/>
        </authorList>
    </citation>
    <scope>NUCLEOTIDE SEQUENCE</scope>
</reference>
<gene>
    <name evidence="4" type="ORF">CM83_13100</name>
</gene>
<dbReference type="PROSITE" id="PS51257">
    <property type="entry name" value="PROKAR_LIPOPROTEIN"/>
    <property type="match status" value="1"/>
</dbReference>
<sequence length="106" mass="10881">MMTHGNRLQVVINCLAVAACGATMAFPAVALPALENSGHTITPTQVSLVGFGCYAMILFGSYSGGLLSESSGRRKSLLAAVTPSIVGWIVTGTCDTMTALISGFLL</sequence>
<dbReference type="PROSITE" id="PS50850">
    <property type="entry name" value="MFS"/>
    <property type="match status" value="1"/>
</dbReference>
<dbReference type="SUPFAM" id="SSF103473">
    <property type="entry name" value="MFS general substrate transporter"/>
    <property type="match status" value="1"/>
</dbReference>
<dbReference type="EMBL" id="GBHO01038062">
    <property type="protein sequence ID" value="JAG05542.1"/>
    <property type="molecule type" value="Transcribed_RNA"/>
</dbReference>
<dbReference type="InterPro" id="IPR020846">
    <property type="entry name" value="MFS_dom"/>
</dbReference>